<evidence type="ECO:0000313" key="2">
    <source>
        <dbReference type="Proteomes" id="UP000031443"/>
    </source>
</evidence>
<organism evidence="1 2">
    <name type="scientific">Chelonia mydas</name>
    <name type="common">Green sea-turtle</name>
    <name type="synonym">Chelonia agassizi</name>
    <dbReference type="NCBI Taxonomy" id="8469"/>
    <lineage>
        <taxon>Eukaryota</taxon>
        <taxon>Metazoa</taxon>
        <taxon>Chordata</taxon>
        <taxon>Craniata</taxon>
        <taxon>Vertebrata</taxon>
        <taxon>Euteleostomi</taxon>
        <taxon>Archelosauria</taxon>
        <taxon>Testudinata</taxon>
        <taxon>Testudines</taxon>
        <taxon>Cryptodira</taxon>
        <taxon>Durocryptodira</taxon>
        <taxon>Americhelydia</taxon>
        <taxon>Chelonioidea</taxon>
        <taxon>Cheloniidae</taxon>
        <taxon>Chelonia</taxon>
    </lineage>
</organism>
<reference evidence="2" key="1">
    <citation type="journal article" date="2013" name="Nat. Genet.">
        <title>The draft genomes of soft-shell turtle and green sea turtle yield insights into the development and evolution of the turtle-specific body plan.</title>
        <authorList>
            <person name="Wang Z."/>
            <person name="Pascual-Anaya J."/>
            <person name="Zadissa A."/>
            <person name="Li W."/>
            <person name="Niimura Y."/>
            <person name="Huang Z."/>
            <person name="Li C."/>
            <person name="White S."/>
            <person name="Xiong Z."/>
            <person name="Fang D."/>
            <person name="Wang B."/>
            <person name="Ming Y."/>
            <person name="Chen Y."/>
            <person name="Zheng Y."/>
            <person name="Kuraku S."/>
            <person name="Pignatelli M."/>
            <person name="Herrero J."/>
            <person name="Beal K."/>
            <person name="Nozawa M."/>
            <person name="Li Q."/>
            <person name="Wang J."/>
            <person name="Zhang H."/>
            <person name="Yu L."/>
            <person name="Shigenobu S."/>
            <person name="Wang J."/>
            <person name="Liu J."/>
            <person name="Flicek P."/>
            <person name="Searle S."/>
            <person name="Wang J."/>
            <person name="Kuratani S."/>
            <person name="Yin Y."/>
            <person name="Aken B."/>
            <person name="Zhang G."/>
            <person name="Irie N."/>
        </authorList>
    </citation>
    <scope>NUCLEOTIDE SEQUENCE [LARGE SCALE GENOMIC DNA]</scope>
</reference>
<evidence type="ECO:0000313" key="1">
    <source>
        <dbReference type="EMBL" id="EMP25876.1"/>
    </source>
</evidence>
<protein>
    <submittedName>
        <fullName evidence="1">Uncharacterized protein</fullName>
    </submittedName>
</protein>
<proteinExistence type="predicted"/>
<keyword evidence="2" id="KW-1185">Reference proteome</keyword>
<gene>
    <name evidence="1" type="ORF">UY3_17049</name>
</gene>
<name>M7AL49_CHEMY</name>
<dbReference type="AlphaFoldDB" id="M7AL49"/>
<dbReference type="EMBL" id="KB585993">
    <property type="protein sequence ID" value="EMP25876.1"/>
    <property type="molecule type" value="Genomic_DNA"/>
</dbReference>
<accession>M7AL49</accession>
<sequence>MPSMDPSRATVADEITVVVGTEDCTLCATEAEGGITDCCTACLRCTGGAEERIVLCSWKSGPHSGAHYEMNKVGDEPLEKYEDYK</sequence>
<dbReference type="Proteomes" id="UP000031443">
    <property type="component" value="Unassembled WGS sequence"/>
</dbReference>